<sequence length="72" mass="8343">QTLPYVIIDIAKPPTGNLSLFNLYVALSRSSERGSTRLLRDFDERIFYGGHDEQLMLEDERLANLDRETDAW</sequence>
<feature type="non-terminal residue" evidence="1">
    <location>
        <position position="1"/>
    </location>
</feature>
<dbReference type="STRING" id="1314785.A0A165F4R7"/>
<evidence type="ECO:0008006" key="3">
    <source>
        <dbReference type="Google" id="ProtNLM"/>
    </source>
</evidence>
<protein>
    <recommendedName>
        <fullName evidence="3">UvrD-like helicase C-terminal domain-containing protein</fullName>
    </recommendedName>
</protein>
<accession>A0A165F4R7</accession>
<dbReference type="AlphaFoldDB" id="A0A165F4R7"/>
<dbReference type="GeneID" id="63820315"/>
<dbReference type="RefSeq" id="XP_040766125.1">
    <property type="nucleotide sequence ID" value="XM_040903284.1"/>
</dbReference>
<dbReference type="OrthoDB" id="2986975at2759"/>
<name>A0A165F4R7_9APHY</name>
<dbReference type="InParanoid" id="A0A165F4R7"/>
<evidence type="ECO:0000313" key="2">
    <source>
        <dbReference type="Proteomes" id="UP000076871"/>
    </source>
</evidence>
<evidence type="ECO:0000313" key="1">
    <source>
        <dbReference type="EMBL" id="KZT08385.1"/>
    </source>
</evidence>
<reference evidence="1 2" key="1">
    <citation type="journal article" date="2016" name="Mol. Biol. Evol.">
        <title>Comparative Genomics of Early-Diverging Mushroom-Forming Fungi Provides Insights into the Origins of Lignocellulose Decay Capabilities.</title>
        <authorList>
            <person name="Nagy L.G."/>
            <person name="Riley R."/>
            <person name="Tritt A."/>
            <person name="Adam C."/>
            <person name="Daum C."/>
            <person name="Floudas D."/>
            <person name="Sun H."/>
            <person name="Yadav J.S."/>
            <person name="Pangilinan J."/>
            <person name="Larsson K.H."/>
            <person name="Matsuura K."/>
            <person name="Barry K."/>
            <person name="Labutti K."/>
            <person name="Kuo R."/>
            <person name="Ohm R.A."/>
            <person name="Bhattacharya S.S."/>
            <person name="Shirouzu T."/>
            <person name="Yoshinaga Y."/>
            <person name="Martin F.M."/>
            <person name="Grigoriev I.V."/>
            <person name="Hibbett D.S."/>
        </authorList>
    </citation>
    <scope>NUCLEOTIDE SEQUENCE [LARGE SCALE GENOMIC DNA]</scope>
    <source>
        <strain evidence="1 2">93-53</strain>
    </source>
</reference>
<gene>
    <name evidence="1" type="ORF">LAESUDRAFT_621957</name>
</gene>
<feature type="non-terminal residue" evidence="1">
    <location>
        <position position="72"/>
    </location>
</feature>
<dbReference type="Proteomes" id="UP000076871">
    <property type="component" value="Unassembled WGS sequence"/>
</dbReference>
<proteinExistence type="predicted"/>
<dbReference type="EMBL" id="KV427615">
    <property type="protein sequence ID" value="KZT08385.1"/>
    <property type="molecule type" value="Genomic_DNA"/>
</dbReference>
<keyword evidence="2" id="KW-1185">Reference proteome</keyword>
<organism evidence="1 2">
    <name type="scientific">Laetiporus sulphureus 93-53</name>
    <dbReference type="NCBI Taxonomy" id="1314785"/>
    <lineage>
        <taxon>Eukaryota</taxon>
        <taxon>Fungi</taxon>
        <taxon>Dikarya</taxon>
        <taxon>Basidiomycota</taxon>
        <taxon>Agaricomycotina</taxon>
        <taxon>Agaricomycetes</taxon>
        <taxon>Polyporales</taxon>
        <taxon>Laetiporus</taxon>
    </lineage>
</organism>